<dbReference type="FunFam" id="1.10.510.10:FF:000238">
    <property type="entry name" value="Mitogen-activated protein kinase"/>
    <property type="match status" value="1"/>
</dbReference>
<protein>
    <recommendedName>
        <fullName evidence="7">Mitogen-activated protein kinase</fullName>
        <ecNumber evidence="7">2.7.11.24</ecNumber>
    </recommendedName>
</protein>
<feature type="binding site" evidence="6">
    <location>
        <position position="53"/>
    </location>
    <ligand>
        <name>ATP</name>
        <dbReference type="ChEBI" id="CHEBI:30616"/>
    </ligand>
</feature>
<evidence type="ECO:0000256" key="8">
    <source>
        <dbReference type="SAM" id="MobiDB-lite"/>
    </source>
</evidence>
<evidence type="ECO:0000256" key="4">
    <source>
        <dbReference type="ARBA" id="ARBA00022777"/>
    </source>
</evidence>
<keyword evidence="7" id="KW-0460">Magnesium</keyword>
<evidence type="ECO:0000256" key="5">
    <source>
        <dbReference type="ARBA" id="ARBA00022840"/>
    </source>
</evidence>
<evidence type="ECO:0000256" key="7">
    <source>
        <dbReference type="RuleBase" id="RU361165"/>
    </source>
</evidence>
<comment type="catalytic activity">
    <reaction evidence="7">
        <text>L-threonyl-[protein] + ATP = O-phospho-L-threonyl-[protein] + ADP + H(+)</text>
        <dbReference type="Rhea" id="RHEA:46608"/>
        <dbReference type="Rhea" id="RHEA-COMP:11060"/>
        <dbReference type="Rhea" id="RHEA-COMP:11605"/>
        <dbReference type="ChEBI" id="CHEBI:15378"/>
        <dbReference type="ChEBI" id="CHEBI:30013"/>
        <dbReference type="ChEBI" id="CHEBI:30616"/>
        <dbReference type="ChEBI" id="CHEBI:61977"/>
        <dbReference type="ChEBI" id="CHEBI:456216"/>
        <dbReference type="EC" id="2.7.11.24"/>
    </reaction>
</comment>
<dbReference type="InterPro" id="IPR017441">
    <property type="entry name" value="Protein_kinase_ATP_BS"/>
</dbReference>
<dbReference type="PROSITE" id="PS00108">
    <property type="entry name" value="PROTEIN_KINASE_ST"/>
    <property type="match status" value="1"/>
</dbReference>
<sequence length="614" mass="71857">MPKEQNKQLKNTDEVDENVLKKYEIIKKIGKGAYGIVFKAKCKKNNKIVAVKKIFDAFQNSTDAQRTFREIMFLYQLNGHDNIIKLMDVMKAKNDNDIYLVFDYMETDLHEVIKADLLEEIHKKYIIYQLLRALKYIHSGLLLHRDIKPSNILLNSECHIKVADFGLARSISTEVNENKIPVLTDYVATRWYRAPEILLGSTNYTEGVDMWSLGCIMGELLSGKPLFRGNSTMNQLEKIIEIIGKPNRKDIEDIKSPFAETIISSFIDIKKKNLSDIFHKASKDSLDLLQKLLQFNPSKRISAENALKHKYVEQFHSIIDEPICKKIITIPINDSTKYKVNFYRNIVYFDIMRRKKYYSKNVKKNYQEKASGNLIKTNDSIENNKNDEEKEKEKKKKKKTASITNTNITYNKLSNHKKSIIFSDINYSKNNEISNFKNKKYILEKPYDNNNKTIKSKEVQNSKKNYEKDKGINNYVLNQHNKNNVNNNNEKYYYEHTDDKKVSNETDICYHQVIKNVNIENKDKRWKISTNNIVNSGINNPYYPQSNITKVMNEKEKIPENCSKKNENKSKNIKKNIVRNDLNSTIKNVNKHYDCCAQNIFTNKKNYKLTNKNS</sequence>
<dbReference type="GO" id="GO:0004707">
    <property type="term" value="F:MAP kinase activity"/>
    <property type="evidence" value="ECO:0007669"/>
    <property type="project" value="UniProtKB-EC"/>
</dbReference>
<dbReference type="PROSITE" id="PS00107">
    <property type="entry name" value="PROTEIN_KINASE_ATP"/>
    <property type="match status" value="1"/>
</dbReference>
<feature type="region of interest" description="Disordered" evidence="8">
    <location>
        <begin position="375"/>
        <end position="400"/>
    </location>
</feature>
<dbReference type="Gene3D" id="1.10.510.10">
    <property type="entry name" value="Transferase(Phosphotransferase) domain 1"/>
    <property type="match status" value="1"/>
</dbReference>
<comment type="cofactor">
    <cofactor evidence="7">
        <name>Mg(2+)</name>
        <dbReference type="ChEBI" id="CHEBI:18420"/>
    </cofactor>
</comment>
<dbReference type="AlphaFoldDB" id="A0A1J1GUA1"/>
<dbReference type="SUPFAM" id="SSF56112">
    <property type="entry name" value="Protein kinase-like (PK-like)"/>
    <property type="match status" value="1"/>
</dbReference>
<reference evidence="10" key="1">
    <citation type="submission" date="2015-04" db="EMBL/GenBank/DDBJ databases">
        <authorList>
            <consortium name="Pathogen Informatics"/>
        </authorList>
    </citation>
    <scope>NUCLEOTIDE SEQUENCE [LARGE SCALE GENOMIC DNA]</scope>
    <source>
        <strain evidence="10">8A</strain>
    </source>
</reference>
<dbReference type="InterPro" id="IPR008271">
    <property type="entry name" value="Ser/Thr_kinase_AS"/>
</dbReference>
<dbReference type="EMBL" id="CVMV01000045">
    <property type="protein sequence ID" value="CRG95819.1"/>
    <property type="molecule type" value="Genomic_DNA"/>
</dbReference>
<comment type="activity regulation">
    <text evidence="7">Activated by threonine and tyrosine phosphorylation.</text>
</comment>
<dbReference type="GO" id="GO:0005524">
    <property type="term" value="F:ATP binding"/>
    <property type="evidence" value="ECO:0007669"/>
    <property type="project" value="UniProtKB-UniRule"/>
</dbReference>
<dbReference type="FunFam" id="3.30.200.20:FF:001058">
    <property type="entry name" value="Mitogen-activated protein kinase"/>
    <property type="match status" value="1"/>
</dbReference>
<keyword evidence="4 7" id="KW-0418">Kinase</keyword>
<dbReference type="Proteomes" id="UP000220797">
    <property type="component" value="Unassembled WGS sequence"/>
</dbReference>
<keyword evidence="1 7" id="KW-0723">Serine/threonine-protein kinase</keyword>
<evidence type="ECO:0000256" key="1">
    <source>
        <dbReference type="ARBA" id="ARBA00022527"/>
    </source>
</evidence>
<keyword evidence="3 6" id="KW-0547">Nucleotide-binding</keyword>
<comment type="caution">
    <text evidence="10">The sequence shown here is derived from an EMBL/GenBank/DDBJ whole genome shotgun (WGS) entry which is preliminary data.</text>
</comment>
<evidence type="ECO:0000256" key="6">
    <source>
        <dbReference type="PROSITE-ProRule" id="PRU10141"/>
    </source>
</evidence>
<evidence type="ECO:0000259" key="9">
    <source>
        <dbReference type="PROSITE" id="PS50011"/>
    </source>
</evidence>
<evidence type="ECO:0000256" key="3">
    <source>
        <dbReference type="ARBA" id="ARBA00022741"/>
    </source>
</evidence>
<evidence type="ECO:0000256" key="2">
    <source>
        <dbReference type="ARBA" id="ARBA00022679"/>
    </source>
</evidence>
<dbReference type="VEuPathDB" id="PlasmoDB:PGAL8A_00303100"/>
<feature type="domain" description="Protein kinase" evidence="9">
    <location>
        <begin position="23"/>
        <end position="312"/>
    </location>
</feature>
<accession>A0A1J1GUA1</accession>
<dbReference type="SMART" id="SM00220">
    <property type="entry name" value="S_TKc"/>
    <property type="match status" value="1"/>
</dbReference>
<dbReference type="Gene3D" id="3.30.200.20">
    <property type="entry name" value="Phosphorylase Kinase, domain 1"/>
    <property type="match status" value="1"/>
</dbReference>
<keyword evidence="2 7" id="KW-0808">Transferase</keyword>
<dbReference type="InterPro" id="IPR000719">
    <property type="entry name" value="Prot_kinase_dom"/>
</dbReference>
<dbReference type="OrthoDB" id="192887at2759"/>
<comment type="similarity">
    <text evidence="7">Belongs to the protein kinase superfamily. Ser/Thr protein kinase family. MAP kinase subfamily.</text>
</comment>
<feature type="compositionally biased region" description="Basic and acidic residues" evidence="8">
    <location>
        <begin position="382"/>
        <end position="392"/>
    </location>
</feature>
<name>A0A1J1GUA1_PLAGA</name>
<dbReference type="PROSITE" id="PS50011">
    <property type="entry name" value="PROTEIN_KINASE_DOM"/>
    <property type="match status" value="1"/>
</dbReference>
<dbReference type="InterPro" id="IPR050117">
    <property type="entry name" value="MAPK"/>
</dbReference>
<dbReference type="OMA" id="WHEKIKT"/>
<proteinExistence type="inferred from homology"/>
<organism evidence="10 11">
    <name type="scientific">Plasmodium gallinaceum</name>
    <dbReference type="NCBI Taxonomy" id="5849"/>
    <lineage>
        <taxon>Eukaryota</taxon>
        <taxon>Sar</taxon>
        <taxon>Alveolata</taxon>
        <taxon>Apicomplexa</taxon>
        <taxon>Aconoidasida</taxon>
        <taxon>Haemosporida</taxon>
        <taxon>Plasmodiidae</taxon>
        <taxon>Plasmodium</taxon>
        <taxon>Plasmodium (Haemamoeba)</taxon>
    </lineage>
</organism>
<gene>
    <name evidence="10" type="primary">MAPK1</name>
    <name evidence="10" type="ORF">PGAL8A_00303100</name>
</gene>
<keyword evidence="11" id="KW-1185">Reference proteome</keyword>
<dbReference type="RefSeq" id="XP_028528627.1">
    <property type="nucleotide sequence ID" value="XM_028672034.1"/>
</dbReference>
<evidence type="ECO:0000313" key="10">
    <source>
        <dbReference type="EMBL" id="CRG95819.1"/>
    </source>
</evidence>
<dbReference type="CDD" id="cd07852">
    <property type="entry name" value="STKc_MAPK15-like"/>
    <property type="match status" value="1"/>
</dbReference>
<keyword evidence="5 6" id="KW-0067">ATP-binding</keyword>
<dbReference type="InterPro" id="IPR011009">
    <property type="entry name" value="Kinase-like_dom_sf"/>
</dbReference>
<evidence type="ECO:0000313" key="11">
    <source>
        <dbReference type="Proteomes" id="UP000220797"/>
    </source>
</evidence>
<dbReference type="EC" id="2.7.11.24" evidence="7"/>
<dbReference type="InterPro" id="IPR003527">
    <property type="entry name" value="MAP_kinase_CS"/>
</dbReference>
<dbReference type="Pfam" id="PF00069">
    <property type="entry name" value="Pkinase"/>
    <property type="match status" value="1"/>
</dbReference>
<dbReference type="PROSITE" id="PS01351">
    <property type="entry name" value="MAPK"/>
    <property type="match status" value="1"/>
</dbReference>
<dbReference type="PANTHER" id="PTHR24055">
    <property type="entry name" value="MITOGEN-ACTIVATED PROTEIN KINASE"/>
    <property type="match status" value="1"/>
</dbReference>
<dbReference type="GeneID" id="39731564"/>